<dbReference type="EMBL" id="BARU01000006">
    <property type="protein sequence ID" value="GAH25134.1"/>
    <property type="molecule type" value="Genomic_DNA"/>
</dbReference>
<organism evidence="1">
    <name type="scientific">marine sediment metagenome</name>
    <dbReference type="NCBI Taxonomy" id="412755"/>
    <lineage>
        <taxon>unclassified sequences</taxon>
        <taxon>metagenomes</taxon>
        <taxon>ecological metagenomes</taxon>
    </lineage>
</organism>
<dbReference type="AlphaFoldDB" id="X1F6X4"/>
<protein>
    <submittedName>
        <fullName evidence="1">Uncharacterized protein</fullName>
    </submittedName>
</protein>
<sequence length="63" mass="7335">MPIEIMLNEFAKQEGPYQDRLSLEELEDDLRDLLLENGFKNFTIEDEYTGNTVTVTPKKDAKQ</sequence>
<comment type="caution">
    <text evidence="1">The sequence shown here is derived from an EMBL/GenBank/DDBJ whole genome shotgun (WGS) entry which is preliminary data.</text>
</comment>
<accession>X1F6X4</accession>
<reference evidence="1" key="1">
    <citation type="journal article" date="2014" name="Front. Microbiol.">
        <title>High frequency of phylogenetically diverse reductive dehalogenase-homologous genes in deep subseafloor sedimentary metagenomes.</title>
        <authorList>
            <person name="Kawai M."/>
            <person name="Futagami T."/>
            <person name="Toyoda A."/>
            <person name="Takaki Y."/>
            <person name="Nishi S."/>
            <person name="Hori S."/>
            <person name="Arai W."/>
            <person name="Tsubouchi T."/>
            <person name="Morono Y."/>
            <person name="Uchiyama I."/>
            <person name="Ito T."/>
            <person name="Fujiyama A."/>
            <person name="Inagaki F."/>
            <person name="Takami H."/>
        </authorList>
    </citation>
    <scope>NUCLEOTIDE SEQUENCE</scope>
    <source>
        <strain evidence="1">Expedition CK06-06</strain>
    </source>
</reference>
<evidence type="ECO:0000313" key="1">
    <source>
        <dbReference type="EMBL" id="GAH25134.1"/>
    </source>
</evidence>
<gene>
    <name evidence="1" type="ORF">S03H2_00085</name>
</gene>
<proteinExistence type="predicted"/>
<name>X1F6X4_9ZZZZ</name>